<evidence type="ECO:0000313" key="3">
    <source>
        <dbReference type="Proteomes" id="UP001500212"/>
    </source>
</evidence>
<feature type="region of interest" description="Disordered" evidence="1">
    <location>
        <begin position="25"/>
        <end position="45"/>
    </location>
</feature>
<proteinExistence type="predicted"/>
<organism evidence="2 3">
    <name type="scientific">Actinoallomurus liliacearum</name>
    <dbReference type="NCBI Taxonomy" id="1080073"/>
    <lineage>
        <taxon>Bacteria</taxon>
        <taxon>Bacillati</taxon>
        <taxon>Actinomycetota</taxon>
        <taxon>Actinomycetes</taxon>
        <taxon>Streptosporangiales</taxon>
        <taxon>Thermomonosporaceae</taxon>
        <taxon>Actinoallomurus</taxon>
    </lineage>
</organism>
<reference evidence="3" key="1">
    <citation type="journal article" date="2019" name="Int. J. Syst. Evol. Microbiol.">
        <title>The Global Catalogue of Microorganisms (GCM) 10K type strain sequencing project: providing services to taxonomists for standard genome sequencing and annotation.</title>
        <authorList>
            <consortium name="The Broad Institute Genomics Platform"/>
            <consortium name="The Broad Institute Genome Sequencing Center for Infectious Disease"/>
            <person name="Wu L."/>
            <person name="Ma J."/>
        </authorList>
    </citation>
    <scope>NUCLEOTIDE SEQUENCE [LARGE SCALE GENOMIC DNA]</scope>
    <source>
        <strain evidence="3">JCM 17938</strain>
    </source>
</reference>
<dbReference type="Proteomes" id="UP001500212">
    <property type="component" value="Unassembled WGS sequence"/>
</dbReference>
<gene>
    <name evidence="2" type="ORF">GCM10023195_16320</name>
</gene>
<dbReference type="InterPro" id="IPR029058">
    <property type="entry name" value="AB_hydrolase_fold"/>
</dbReference>
<evidence type="ECO:0000256" key="1">
    <source>
        <dbReference type="SAM" id="MobiDB-lite"/>
    </source>
</evidence>
<dbReference type="EMBL" id="BAABHJ010000005">
    <property type="protein sequence ID" value="GAA4604767.1"/>
    <property type="molecule type" value="Genomic_DNA"/>
</dbReference>
<evidence type="ECO:0000313" key="2">
    <source>
        <dbReference type="EMBL" id="GAA4604767.1"/>
    </source>
</evidence>
<name>A0ABP8TGH6_9ACTN</name>
<accession>A0ABP8TGH6</accession>
<feature type="region of interest" description="Disordered" evidence="1">
    <location>
        <begin position="96"/>
        <end position="122"/>
    </location>
</feature>
<sequence length="122" mass="12646">MLLGTPDLKPLRARFDLVGFDPRGVGDSTPVRCSTPVYDPAAPTLPTTPAEYRRLTASSRGHGLDCLKATGSLLGHVDTTSAARDVEAIRAALGESRISCTTGTGTPRSTTPPAPAPTKSTT</sequence>
<evidence type="ECO:0008006" key="4">
    <source>
        <dbReference type="Google" id="ProtNLM"/>
    </source>
</evidence>
<comment type="caution">
    <text evidence="2">The sequence shown here is derived from an EMBL/GenBank/DDBJ whole genome shotgun (WGS) entry which is preliminary data.</text>
</comment>
<protein>
    <recommendedName>
        <fullName evidence="4">AB hydrolase-1 domain-containing protein</fullName>
    </recommendedName>
</protein>
<keyword evidence="3" id="KW-1185">Reference proteome</keyword>
<dbReference type="Gene3D" id="3.40.50.1820">
    <property type="entry name" value="alpha/beta hydrolase"/>
    <property type="match status" value="1"/>
</dbReference>